<organism evidence="2 3">
    <name type="scientific">Ramlibacter algicola</name>
    <dbReference type="NCBI Taxonomy" id="2795217"/>
    <lineage>
        <taxon>Bacteria</taxon>
        <taxon>Pseudomonadati</taxon>
        <taxon>Pseudomonadota</taxon>
        <taxon>Betaproteobacteria</taxon>
        <taxon>Burkholderiales</taxon>
        <taxon>Comamonadaceae</taxon>
        <taxon>Ramlibacter</taxon>
    </lineage>
</organism>
<evidence type="ECO:0000313" key="3">
    <source>
        <dbReference type="Proteomes" id="UP000617041"/>
    </source>
</evidence>
<dbReference type="GO" id="GO:0016747">
    <property type="term" value="F:acyltransferase activity, transferring groups other than amino-acyl groups"/>
    <property type="evidence" value="ECO:0007669"/>
    <property type="project" value="InterPro"/>
</dbReference>
<evidence type="ECO:0000313" key="2">
    <source>
        <dbReference type="EMBL" id="MBK0392302.1"/>
    </source>
</evidence>
<dbReference type="InterPro" id="IPR000182">
    <property type="entry name" value="GNAT_dom"/>
</dbReference>
<comment type="caution">
    <text evidence="2">The sequence shown here is derived from an EMBL/GenBank/DDBJ whole genome shotgun (WGS) entry which is preliminary data.</text>
</comment>
<reference evidence="2" key="1">
    <citation type="submission" date="2020-12" db="EMBL/GenBank/DDBJ databases">
        <title>Ramlibacter sp. nov., isolated from a freshwater alga, Cryptomonas.</title>
        <authorList>
            <person name="Kim H.M."/>
            <person name="Jeon C.O."/>
        </authorList>
    </citation>
    <scope>NUCLEOTIDE SEQUENCE</scope>
    <source>
        <strain evidence="2">CrO1</strain>
    </source>
</reference>
<protein>
    <submittedName>
        <fullName evidence="2">GNAT family N-acetyltransferase</fullName>
    </submittedName>
</protein>
<keyword evidence="3" id="KW-1185">Reference proteome</keyword>
<gene>
    <name evidence="2" type="ORF">I8E28_06850</name>
</gene>
<dbReference type="SUPFAM" id="SSF55729">
    <property type="entry name" value="Acyl-CoA N-acyltransferases (Nat)"/>
    <property type="match status" value="1"/>
</dbReference>
<dbReference type="PROSITE" id="PS51186">
    <property type="entry name" value="GNAT"/>
    <property type="match status" value="1"/>
</dbReference>
<dbReference type="InterPro" id="IPR050276">
    <property type="entry name" value="MshD_Acetyltransferase"/>
</dbReference>
<dbReference type="InterPro" id="IPR016181">
    <property type="entry name" value="Acyl_CoA_acyltransferase"/>
</dbReference>
<sequence length="164" mass="18848">MPESHASTELRLRRGEPRDLDVITSFNRAMALETEGRRLQDERSLAGVRRLLAEPALGFYLVAERAGEVVGSLMVTYEWSDWRDGLFWWIQSVYVRPEARRQGVFRALYAHVSSLALADPGVCGLRLYVERENVRAQATYESLGMHRTHYHVYEAERPGASFFD</sequence>
<evidence type="ECO:0000259" key="1">
    <source>
        <dbReference type="PROSITE" id="PS51186"/>
    </source>
</evidence>
<dbReference type="CDD" id="cd04301">
    <property type="entry name" value="NAT_SF"/>
    <property type="match status" value="1"/>
</dbReference>
<dbReference type="EMBL" id="JAEDAO010000001">
    <property type="protein sequence ID" value="MBK0392302.1"/>
    <property type="molecule type" value="Genomic_DNA"/>
</dbReference>
<dbReference type="AlphaFoldDB" id="A0A934UR97"/>
<accession>A0A934UR97</accession>
<dbReference type="PANTHER" id="PTHR43617">
    <property type="entry name" value="L-AMINO ACID N-ACETYLTRANSFERASE"/>
    <property type="match status" value="1"/>
</dbReference>
<feature type="domain" description="N-acetyltransferase" evidence="1">
    <location>
        <begin position="10"/>
        <end position="164"/>
    </location>
</feature>
<dbReference type="Gene3D" id="3.40.630.30">
    <property type="match status" value="1"/>
</dbReference>
<proteinExistence type="predicted"/>
<dbReference type="Proteomes" id="UP000617041">
    <property type="component" value="Unassembled WGS sequence"/>
</dbReference>
<name>A0A934UR97_9BURK</name>
<dbReference type="RefSeq" id="WP_200787245.1">
    <property type="nucleotide sequence ID" value="NZ_JAEDAO010000001.1"/>
</dbReference>
<dbReference type="Pfam" id="PF00583">
    <property type="entry name" value="Acetyltransf_1"/>
    <property type="match status" value="1"/>
</dbReference>